<dbReference type="AlphaFoldDB" id="A0A226DIJ5"/>
<reference evidence="2 3" key="1">
    <citation type="submission" date="2015-12" db="EMBL/GenBank/DDBJ databases">
        <title>The genome of Folsomia candida.</title>
        <authorList>
            <person name="Faddeeva A."/>
            <person name="Derks M.F."/>
            <person name="Anvar Y."/>
            <person name="Smit S."/>
            <person name="Van Straalen N."/>
            <person name="Roelofs D."/>
        </authorList>
    </citation>
    <scope>NUCLEOTIDE SEQUENCE [LARGE SCALE GENOMIC DNA]</scope>
    <source>
        <strain evidence="2 3">VU population</strain>
        <tissue evidence="2">Whole body</tissue>
    </source>
</reference>
<evidence type="ECO:0000256" key="1">
    <source>
        <dbReference type="SAM" id="MobiDB-lite"/>
    </source>
</evidence>
<feature type="region of interest" description="Disordered" evidence="1">
    <location>
        <begin position="1"/>
        <end position="21"/>
    </location>
</feature>
<feature type="compositionally biased region" description="Polar residues" evidence="1">
    <location>
        <begin position="1"/>
        <end position="13"/>
    </location>
</feature>
<organism evidence="2 3">
    <name type="scientific">Folsomia candida</name>
    <name type="common">Springtail</name>
    <dbReference type="NCBI Taxonomy" id="158441"/>
    <lineage>
        <taxon>Eukaryota</taxon>
        <taxon>Metazoa</taxon>
        <taxon>Ecdysozoa</taxon>
        <taxon>Arthropoda</taxon>
        <taxon>Hexapoda</taxon>
        <taxon>Collembola</taxon>
        <taxon>Entomobryomorpha</taxon>
        <taxon>Isotomoidea</taxon>
        <taxon>Isotomidae</taxon>
        <taxon>Proisotominae</taxon>
        <taxon>Folsomia</taxon>
    </lineage>
</organism>
<name>A0A226DIJ5_FOLCA</name>
<comment type="caution">
    <text evidence="2">The sequence shown here is derived from an EMBL/GenBank/DDBJ whole genome shotgun (WGS) entry which is preliminary data.</text>
</comment>
<accession>A0A226DIJ5</accession>
<proteinExistence type="predicted"/>
<evidence type="ECO:0000313" key="3">
    <source>
        <dbReference type="Proteomes" id="UP000198287"/>
    </source>
</evidence>
<dbReference type="Proteomes" id="UP000198287">
    <property type="component" value="Unassembled WGS sequence"/>
</dbReference>
<gene>
    <name evidence="2" type="ORF">Fcan01_20201</name>
</gene>
<sequence>MDDTAPSSLSPAPSKNEIRGKKRPLEITITQQFMEENYPDEIGESRQYFLHTEDDSSIDKKSGNEHIIYFQPFLNYDLVITNIPKSAGKFFQIVIKPVEWAHAFNQLSLDMTAQALYSAIMTSECLLQINLDLIGTTNISEIIQRASVWMMAKFDTPTDPWSFPLNFGTILTKISEPNPDDKAAIIATLQKMDPFQKVDAVAPLLDVIADRTNFDNAHNVTEEFREYINNGIQEENKYSEMFRKCVDKIQHSDQRGMNTAQIGAALTKSTIPQNRDQIVSMVQFQTEPGPRWKKAFQACKTSIGLGAAKLSSTIVRRDFGDRQGDFTSAGDICPVKLLAIRQGAKFLHARKDVKNGFQEIFDSAKPHHNLYPTREECIQIDKELYIRGKATLAALNAAREVAAKAGENLPMEIQKLLLAPLSDVTHQGDHGNQNVTSSTHIPLNDQYNSFPAVNTLGGNDQENFLGLLEIPENTSHFFTTILEKRPSVTDDSKNLSLVEIPLDKEILKRSLQDPTGNLTAFEPKLLRDDFTDTHAMLLTVQNIEGNVTSRTYAFSRETWTSAMARCADQGPIAAGKKDLIPNLFETEELKNCTPSGKKPGQGKRRPEWVLNEARQQMVLDAVRYFVGNVALKNCKYVVEPWSPSVEAGMRNKIITSGSNEIRASLLNSSGQNLLVNDGA</sequence>
<protein>
    <submittedName>
        <fullName evidence="2">Uncharacterized protein</fullName>
    </submittedName>
</protein>
<dbReference type="EMBL" id="LNIX01000018">
    <property type="protein sequence ID" value="OXA45355.1"/>
    <property type="molecule type" value="Genomic_DNA"/>
</dbReference>
<keyword evidence="3" id="KW-1185">Reference proteome</keyword>
<evidence type="ECO:0000313" key="2">
    <source>
        <dbReference type="EMBL" id="OXA45355.1"/>
    </source>
</evidence>